<feature type="transmembrane region" description="Helical" evidence="1">
    <location>
        <begin position="287"/>
        <end position="308"/>
    </location>
</feature>
<feature type="signal peptide" evidence="2">
    <location>
        <begin position="1"/>
        <end position="15"/>
    </location>
</feature>
<feature type="transmembrane region" description="Helical" evidence="1">
    <location>
        <begin position="161"/>
        <end position="182"/>
    </location>
</feature>
<dbReference type="Proteomes" id="UP001497453">
    <property type="component" value="Chromosome 1"/>
</dbReference>
<reference evidence="4" key="1">
    <citation type="submission" date="2024-04" db="EMBL/GenBank/DDBJ databases">
        <authorList>
            <person name="Shaw F."/>
            <person name="Minotto A."/>
        </authorList>
    </citation>
    <scope>NUCLEOTIDE SEQUENCE [LARGE SCALE GENOMIC DNA]</scope>
</reference>
<evidence type="ECO:0000256" key="1">
    <source>
        <dbReference type="SAM" id="Phobius"/>
    </source>
</evidence>
<feature type="transmembrane region" description="Helical" evidence="1">
    <location>
        <begin position="188"/>
        <end position="213"/>
    </location>
</feature>
<name>A0ABP1CS64_9APHY</name>
<evidence type="ECO:0000313" key="3">
    <source>
        <dbReference type="EMBL" id="CAL1697359.1"/>
    </source>
</evidence>
<feature type="chain" id="PRO_5045470286" evidence="2">
    <location>
        <begin position="16"/>
        <end position="322"/>
    </location>
</feature>
<keyword evidence="1" id="KW-0812">Transmembrane</keyword>
<dbReference type="EMBL" id="OZ037944">
    <property type="protein sequence ID" value="CAL1697359.1"/>
    <property type="molecule type" value="Genomic_DNA"/>
</dbReference>
<feature type="transmembrane region" description="Helical" evidence="1">
    <location>
        <begin position="242"/>
        <end position="267"/>
    </location>
</feature>
<keyword evidence="2" id="KW-0732">Signal</keyword>
<keyword evidence="1" id="KW-1133">Transmembrane helix</keyword>
<protein>
    <submittedName>
        <fullName evidence="3">Uncharacterized protein</fullName>
    </submittedName>
</protein>
<organism evidence="3 4">
    <name type="scientific">Somion occarium</name>
    <dbReference type="NCBI Taxonomy" id="3059160"/>
    <lineage>
        <taxon>Eukaryota</taxon>
        <taxon>Fungi</taxon>
        <taxon>Dikarya</taxon>
        <taxon>Basidiomycota</taxon>
        <taxon>Agaricomycotina</taxon>
        <taxon>Agaricomycetes</taxon>
        <taxon>Polyporales</taxon>
        <taxon>Cerrenaceae</taxon>
        <taxon>Somion</taxon>
    </lineage>
</organism>
<evidence type="ECO:0000256" key="2">
    <source>
        <dbReference type="SAM" id="SignalP"/>
    </source>
</evidence>
<proteinExistence type="predicted"/>
<sequence length="322" mass="35960">MFVLWDVLLHIRVAAMECTTFPHKFASILPRPSPAVLHGEHLTKARSTLGPKYRSEILHLQGLRSSNTHLLRYSKESTTSTGTSGSRWRSLIQNTIFFAIPAIVLDQETLEAVDKANLRQHACNIYAAEELEKYSSPHTLPSHLQFQCDKFISSCIDNCKAVGFTAAILAPTNVTLLATLIASTNSLAVALGSLAILTATASTMDSLILVLFLRHISGRNTGLRIVWLTTKLRKTCRWKTSLILASPAAWLIWSIMFVIFSLLATLTTRPDEQQSDIVLHFTAGEKILIIMTTLLFFLHTILMIHDIVRDSKQESDKYWDSA</sequence>
<evidence type="ECO:0000313" key="4">
    <source>
        <dbReference type="Proteomes" id="UP001497453"/>
    </source>
</evidence>
<keyword evidence="1" id="KW-0472">Membrane</keyword>
<gene>
    <name evidence="3" type="ORF">GFSPODELE1_LOCUS1620</name>
</gene>
<keyword evidence="4" id="KW-1185">Reference proteome</keyword>
<accession>A0ABP1CS64</accession>